<protein>
    <submittedName>
        <fullName evidence="1">Uncharacterized protein</fullName>
    </submittedName>
</protein>
<accession>A0A8R1I1N5</accession>
<name>A0A8R1I1N5_CAEJA</name>
<sequence length="243" mass="27914">MCGGNAMTNQIVFCGRFKNLLVLLAKLTFALVRTKETCVDGGSPMLLRVALINLCLMSGVLCWTNEQLLETISLACKIENYVCPKDQYGIFNGYLWKWNIENIISSDLAHQFRRARYLSESILSEIRDTYCCFEGPCLARCGIFEKSEIDLVEGFPGNAQTILNLNLPELEPYREYVTNWLKTHLDTKFPTGRLPARLEDFFDALYKYQDLIRTKLRENELFTHVFVSLRCCETVPRVPPLLS</sequence>
<dbReference type="EnsemblMetazoa" id="CJA12031b.1">
    <property type="protein sequence ID" value="CJA12031b.1"/>
    <property type="gene ID" value="WBGene00131235"/>
</dbReference>
<evidence type="ECO:0000313" key="1">
    <source>
        <dbReference type="EnsemblMetazoa" id="CJA12031b.1"/>
    </source>
</evidence>
<dbReference type="AlphaFoldDB" id="A0A8R1I1N5"/>
<reference evidence="1" key="2">
    <citation type="submission" date="2022-06" db="UniProtKB">
        <authorList>
            <consortium name="EnsemblMetazoa"/>
        </authorList>
    </citation>
    <scope>IDENTIFICATION</scope>
    <source>
        <strain evidence="1">DF5081</strain>
    </source>
</reference>
<dbReference type="Proteomes" id="UP000005237">
    <property type="component" value="Unassembled WGS sequence"/>
</dbReference>
<keyword evidence="2" id="KW-1185">Reference proteome</keyword>
<dbReference type="PANTHER" id="PTHR36953">
    <property type="entry name" value="PROTEIN CBG07386-RELATED"/>
    <property type="match status" value="1"/>
</dbReference>
<reference evidence="2" key="1">
    <citation type="submission" date="2010-08" db="EMBL/GenBank/DDBJ databases">
        <authorList>
            <consortium name="Caenorhabditis japonica Sequencing Consortium"/>
            <person name="Wilson R.K."/>
        </authorList>
    </citation>
    <scope>NUCLEOTIDE SEQUENCE [LARGE SCALE GENOMIC DNA]</scope>
    <source>
        <strain evidence="2">DF5081</strain>
    </source>
</reference>
<proteinExistence type="predicted"/>
<dbReference type="PANTHER" id="PTHR36953:SF1">
    <property type="entry name" value="PROTEIN CBG17380"/>
    <property type="match status" value="1"/>
</dbReference>
<organism evidence="1 2">
    <name type="scientific">Caenorhabditis japonica</name>
    <dbReference type="NCBI Taxonomy" id="281687"/>
    <lineage>
        <taxon>Eukaryota</taxon>
        <taxon>Metazoa</taxon>
        <taxon>Ecdysozoa</taxon>
        <taxon>Nematoda</taxon>
        <taxon>Chromadorea</taxon>
        <taxon>Rhabditida</taxon>
        <taxon>Rhabditina</taxon>
        <taxon>Rhabditomorpha</taxon>
        <taxon>Rhabditoidea</taxon>
        <taxon>Rhabditidae</taxon>
        <taxon>Peloderinae</taxon>
        <taxon>Caenorhabditis</taxon>
    </lineage>
</organism>
<evidence type="ECO:0000313" key="2">
    <source>
        <dbReference type="Proteomes" id="UP000005237"/>
    </source>
</evidence>
<dbReference type="InterPro" id="IPR040437">
    <property type="entry name" value="F10E9.3-like"/>
</dbReference>